<evidence type="ECO:0000313" key="3">
    <source>
        <dbReference type="Proteomes" id="UP000236723"/>
    </source>
</evidence>
<dbReference type="AlphaFoldDB" id="A0A1H6B1P2"/>
<reference evidence="3" key="1">
    <citation type="submission" date="2016-10" db="EMBL/GenBank/DDBJ databases">
        <authorList>
            <person name="Varghese N."/>
            <person name="Submissions S."/>
        </authorList>
    </citation>
    <scope>NUCLEOTIDE SEQUENCE [LARGE SCALE GENOMIC DNA]</scope>
    <source>
        <strain evidence="3">DSM 43163</strain>
    </source>
</reference>
<evidence type="ECO:0008006" key="4">
    <source>
        <dbReference type="Google" id="ProtNLM"/>
    </source>
</evidence>
<feature type="signal peptide" evidence="1">
    <location>
        <begin position="1"/>
        <end position="27"/>
    </location>
</feature>
<organism evidence="2 3">
    <name type="scientific">Thermomonospora echinospora</name>
    <dbReference type="NCBI Taxonomy" id="1992"/>
    <lineage>
        <taxon>Bacteria</taxon>
        <taxon>Bacillati</taxon>
        <taxon>Actinomycetota</taxon>
        <taxon>Actinomycetes</taxon>
        <taxon>Streptosporangiales</taxon>
        <taxon>Thermomonosporaceae</taxon>
        <taxon>Thermomonospora</taxon>
    </lineage>
</organism>
<protein>
    <recommendedName>
        <fullName evidence="4">Neocarzinostatin family protein</fullName>
    </recommendedName>
</protein>
<dbReference type="EMBL" id="FNVO01000006">
    <property type="protein sequence ID" value="SEG54530.1"/>
    <property type="molecule type" value="Genomic_DNA"/>
</dbReference>
<dbReference type="OrthoDB" id="3481601at2"/>
<dbReference type="Proteomes" id="UP000236723">
    <property type="component" value="Unassembled WGS sequence"/>
</dbReference>
<accession>A0A1H6B1P2</accession>
<evidence type="ECO:0000256" key="1">
    <source>
        <dbReference type="SAM" id="SignalP"/>
    </source>
</evidence>
<dbReference type="RefSeq" id="WP_103938682.1">
    <property type="nucleotide sequence ID" value="NZ_FNVO01000006.1"/>
</dbReference>
<evidence type="ECO:0000313" key="2">
    <source>
        <dbReference type="EMBL" id="SEG54530.1"/>
    </source>
</evidence>
<name>A0A1H6B1P2_9ACTN</name>
<gene>
    <name evidence="2" type="ORF">SAMN04489712_106163</name>
</gene>
<keyword evidence="1" id="KW-0732">Signal</keyword>
<keyword evidence="3" id="KW-1185">Reference proteome</keyword>
<proteinExistence type="predicted"/>
<sequence>MHVLARFATPVLAAATVLGLVATSASAAPATIRRGGPAELPYSGAIRFDNLGPLSVNARILGVNVTAQCSTAVLNGTLTSSSTGSLNSATVTGCSSNVGGSANITFQNLPYTDATVDYAPIPGGRDGTLTFTDPDLRIRANLTVFGISATCYYGFGSTVSSLTFDLYNPDNPNRPNPSVAEAQGKMNNASLDRLSGSGAICPATGTANGAGIVRGEKTAGSGVFDQTLYATG</sequence>
<feature type="chain" id="PRO_5009293227" description="Neocarzinostatin family protein" evidence="1">
    <location>
        <begin position="28"/>
        <end position="232"/>
    </location>
</feature>